<dbReference type="InterPro" id="IPR051588">
    <property type="entry name" value="Cobalamin_Transport"/>
</dbReference>
<feature type="region of interest" description="Disordered" evidence="1">
    <location>
        <begin position="1"/>
        <end position="27"/>
    </location>
</feature>
<gene>
    <name evidence="2" type="ORF">AVEN_129903_1</name>
</gene>
<dbReference type="EMBL" id="BGPR01008161">
    <property type="protein sequence ID" value="GBN31943.1"/>
    <property type="molecule type" value="Genomic_DNA"/>
</dbReference>
<evidence type="ECO:0000313" key="3">
    <source>
        <dbReference type="Proteomes" id="UP000499080"/>
    </source>
</evidence>
<evidence type="ECO:0000256" key="1">
    <source>
        <dbReference type="SAM" id="MobiDB-lite"/>
    </source>
</evidence>
<sequence>MSKPKSLTLEPPSFLPEESRKSHEALISTKQQNSEDWNYNKAINHLIQYLNSSSVDFLAVYLTLPILNGKSLSDIRNTNCSTIKERLFRGDSVSDVKAKLGPKMRVQYSLYIGDEKDIVHTISLLVPENIKVIDVMQLAQDADTKYKFRAKKMGEKLYIYDIAGITNDFEDDKFWLLYVGNDAKSLRHTNE</sequence>
<keyword evidence="3" id="KW-1185">Reference proteome</keyword>
<proteinExistence type="predicted"/>
<protein>
    <submittedName>
        <fullName evidence="2">Uncharacterized protein</fullName>
    </submittedName>
</protein>
<dbReference type="GO" id="GO:0015889">
    <property type="term" value="P:cobalamin transport"/>
    <property type="evidence" value="ECO:0007669"/>
    <property type="project" value="TreeGrafter"/>
</dbReference>
<dbReference type="Gene3D" id="1.50.10.20">
    <property type="match status" value="1"/>
</dbReference>
<dbReference type="PANTHER" id="PTHR10559">
    <property type="entry name" value="TRANSCOBALAMIN-1/GASTRIC INTRINSIC FACTOR"/>
    <property type="match status" value="1"/>
</dbReference>
<dbReference type="Gene3D" id="2.170.130.30">
    <property type="match status" value="1"/>
</dbReference>
<dbReference type="GO" id="GO:0005615">
    <property type="term" value="C:extracellular space"/>
    <property type="evidence" value="ECO:0007669"/>
    <property type="project" value="TreeGrafter"/>
</dbReference>
<dbReference type="Proteomes" id="UP000499080">
    <property type="component" value="Unassembled WGS sequence"/>
</dbReference>
<name>A0A4Y2MYZ4_ARAVE</name>
<dbReference type="OrthoDB" id="6430667at2759"/>
<organism evidence="2 3">
    <name type="scientific">Araneus ventricosus</name>
    <name type="common">Orbweaver spider</name>
    <name type="synonym">Epeira ventricosa</name>
    <dbReference type="NCBI Taxonomy" id="182803"/>
    <lineage>
        <taxon>Eukaryota</taxon>
        <taxon>Metazoa</taxon>
        <taxon>Ecdysozoa</taxon>
        <taxon>Arthropoda</taxon>
        <taxon>Chelicerata</taxon>
        <taxon>Arachnida</taxon>
        <taxon>Araneae</taxon>
        <taxon>Araneomorphae</taxon>
        <taxon>Entelegynae</taxon>
        <taxon>Araneoidea</taxon>
        <taxon>Araneidae</taxon>
        <taxon>Araneus</taxon>
    </lineage>
</organism>
<dbReference type="PANTHER" id="PTHR10559:SF18">
    <property type="entry name" value="TRANSCOBALAMIN II"/>
    <property type="match status" value="1"/>
</dbReference>
<feature type="non-terminal residue" evidence="2">
    <location>
        <position position="191"/>
    </location>
</feature>
<reference evidence="2 3" key="1">
    <citation type="journal article" date="2019" name="Sci. Rep.">
        <title>Orb-weaving spider Araneus ventricosus genome elucidates the spidroin gene catalogue.</title>
        <authorList>
            <person name="Kono N."/>
            <person name="Nakamura H."/>
            <person name="Ohtoshi R."/>
            <person name="Moran D.A.P."/>
            <person name="Shinohara A."/>
            <person name="Yoshida Y."/>
            <person name="Fujiwara M."/>
            <person name="Mori M."/>
            <person name="Tomita M."/>
            <person name="Arakawa K."/>
        </authorList>
    </citation>
    <scope>NUCLEOTIDE SEQUENCE [LARGE SCALE GENOMIC DNA]</scope>
</reference>
<evidence type="ECO:0000313" key="2">
    <source>
        <dbReference type="EMBL" id="GBN31943.1"/>
    </source>
</evidence>
<accession>A0A4Y2MYZ4</accession>
<comment type="caution">
    <text evidence="2">The sequence shown here is derived from an EMBL/GenBank/DDBJ whole genome shotgun (WGS) entry which is preliminary data.</text>
</comment>
<dbReference type="AlphaFoldDB" id="A0A4Y2MYZ4"/>
<dbReference type="GO" id="GO:0031419">
    <property type="term" value="F:cobalamin binding"/>
    <property type="evidence" value="ECO:0007669"/>
    <property type="project" value="TreeGrafter"/>
</dbReference>